<feature type="domain" description="CCHC-type" evidence="6">
    <location>
        <begin position="179"/>
        <end position="194"/>
    </location>
</feature>
<dbReference type="PANTHER" id="PTHR46242:SF1">
    <property type="entry name" value="ZINC FINGER CCHC DOMAIN-CONTAINING PROTEIN 9"/>
    <property type="match status" value="1"/>
</dbReference>
<name>A0A0R3RZT0_9BILA</name>
<evidence type="ECO:0000256" key="4">
    <source>
        <dbReference type="ARBA" id="ARBA00022833"/>
    </source>
</evidence>
<evidence type="ECO:0000313" key="7">
    <source>
        <dbReference type="Proteomes" id="UP000050640"/>
    </source>
</evidence>
<organism evidence="7 8">
    <name type="scientific">Elaeophora elaphi</name>
    <dbReference type="NCBI Taxonomy" id="1147741"/>
    <lineage>
        <taxon>Eukaryota</taxon>
        <taxon>Metazoa</taxon>
        <taxon>Ecdysozoa</taxon>
        <taxon>Nematoda</taxon>
        <taxon>Chromadorea</taxon>
        <taxon>Rhabditida</taxon>
        <taxon>Spirurina</taxon>
        <taxon>Spiruromorpha</taxon>
        <taxon>Filarioidea</taxon>
        <taxon>Onchocercidae</taxon>
        <taxon>Elaeophora</taxon>
    </lineage>
</organism>
<evidence type="ECO:0000256" key="2">
    <source>
        <dbReference type="ARBA" id="ARBA00022737"/>
    </source>
</evidence>
<dbReference type="GO" id="GO:0008270">
    <property type="term" value="F:zinc ion binding"/>
    <property type="evidence" value="ECO:0007669"/>
    <property type="project" value="UniProtKB-KW"/>
</dbReference>
<protein>
    <submittedName>
        <fullName evidence="8">CCHC-type domain-containing protein</fullName>
    </submittedName>
</protein>
<feature type="domain" description="CCHC-type" evidence="6">
    <location>
        <begin position="127"/>
        <end position="142"/>
    </location>
</feature>
<dbReference type="GO" id="GO:0005730">
    <property type="term" value="C:nucleolus"/>
    <property type="evidence" value="ECO:0007669"/>
    <property type="project" value="TreeGrafter"/>
</dbReference>
<keyword evidence="7" id="KW-1185">Reference proteome</keyword>
<keyword evidence="3 5" id="KW-0863">Zinc-finger</keyword>
<dbReference type="InterPro" id="IPR001878">
    <property type="entry name" value="Znf_CCHC"/>
</dbReference>
<keyword evidence="1" id="KW-0479">Metal-binding</keyword>
<dbReference type="SMART" id="SM00343">
    <property type="entry name" value="ZnF_C2HC"/>
    <property type="match status" value="4"/>
</dbReference>
<evidence type="ECO:0000256" key="3">
    <source>
        <dbReference type="ARBA" id="ARBA00022771"/>
    </source>
</evidence>
<dbReference type="GO" id="GO:0003676">
    <property type="term" value="F:nucleic acid binding"/>
    <property type="evidence" value="ECO:0007669"/>
    <property type="project" value="InterPro"/>
</dbReference>
<dbReference type="SUPFAM" id="SSF57756">
    <property type="entry name" value="Retrovirus zinc finger-like domains"/>
    <property type="match status" value="2"/>
</dbReference>
<accession>A0A0R3RZT0</accession>
<dbReference type="Proteomes" id="UP000050640">
    <property type="component" value="Unplaced"/>
</dbReference>
<dbReference type="WBParaSite" id="EEL_0000784801-mRNA-1">
    <property type="protein sequence ID" value="EEL_0000784801-mRNA-1"/>
    <property type="gene ID" value="EEL_0000784801"/>
</dbReference>
<evidence type="ECO:0000313" key="8">
    <source>
        <dbReference type="WBParaSite" id="EEL_0000784801-mRNA-1"/>
    </source>
</evidence>
<proteinExistence type="predicted"/>
<sequence>MSSQGLSRLAKSFKTVTDLEEVKRRVRKLYKDGQLEKSQATKLIRRWRSLQWQNKQKQNRETLVNSLSEKLDSTEEQTLDDVKQLINEYVISGKITYKDGAFLIKRWRKRENRRIKRQLEKGNASCCFFCRQTGHKFSECPEKDGEIMGSGICFKCGSTEHTSSRCLRKNIRGFPYATCFVCKQQGHLSRDCDKNANGIYPDGGSCNLCGSQKHLKKDCPLRKGADDNNQRESLAVTRNNAAGGDDDFLYIESSAVSSATKKKKLERKVVHM</sequence>
<dbReference type="InterPro" id="IPR042246">
    <property type="entry name" value="ZCCHC9"/>
</dbReference>
<dbReference type="PANTHER" id="PTHR46242">
    <property type="entry name" value="ZINC FINGER CCHC DOMAIN-CONTAINING PROTEIN 9 ZCCHC9"/>
    <property type="match status" value="1"/>
</dbReference>
<keyword evidence="2" id="KW-0677">Repeat</keyword>
<dbReference type="STRING" id="1147741.A0A0R3RZT0"/>
<dbReference type="FunFam" id="4.10.60.10:FF:000091">
    <property type="entry name" value="Zinc finger CCHC-type-containing 9"/>
    <property type="match status" value="1"/>
</dbReference>
<reference evidence="8" key="1">
    <citation type="submission" date="2017-02" db="UniProtKB">
        <authorList>
            <consortium name="WormBaseParasite"/>
        </authorList>
    </citation>
    <scope>IDENTIFICATION</scope>
</reference>
<evidence type="ECO:0000259" key="6">
    <source>
        <dbReference type="PROSITE" id="PS50158"/>
    </source>
</evidence>
<evidence type="ECO:0000256" key="1">
    <source>
        <dbReference type="ARBA" id="ARBA00022723"/>
    </source>
</evidence>
<dbReference type="Gene3D" id="4.10.60.10">
    <property type="entry name" value="Zinc finger, CCHC-type"/>
    <property type="match status" value="2"/>
</dbReference>
<evidence type="ECO:0000256" key="5">
    <source>
        <dbReference type="PROSITE-ProRule" id="PRU00047"/>
    </source>
</evidence>
<dbReference type="InterPro" id="IPR036875">
    <property type="entry name" value="Znf_CCHC_sf"/>
</dbReference>
<dbReference type="Pfam" id="PF00098">
    <property type="entry name" value="zf-CCHC"/>
    <property type="match status" value="1"/>
</dbReference>
<dbReference type="GO" id="GO:0019899">
    <property type="term" value="F:enzyme binding"/>
    <property type="evidence" value="ECO:0007669"/>
    <property type="project" value="UniProtKB-ARBA"/>
</dbReference>
<dbReference type="PROSITE" id="PS50158">
    <property type="entry name" value="ZF_CCHC"/>
    <property type="match status" value="2"/>
</dbReference>
<keyword evidence="4" id="KW-0862">Zinc</keyword>
<dbReference type="AlphaFoldDB" id="A0A0R3RZT0"/>